<name>S3BBN4_9BURK</name>
<dbReference type="GO" id="GO:0008745">
    <property type="term" value="F:N-acetylmuramoyl-L-alanine amidase activity"/>
    <property type="evidence" value="ECO:0007669"/>
    <property type="project" value="UniProtKB-EC"/>
</dbReference>
<dbReference type="CDD" id="cd02696">
    <property type="entry name" value="MurNAc-LAA"/>
    <property type="match status" value="1"/>
</dbReference>
<proteinExistence type="inferred from homology"/>
<dbReference type="InterPro" id="IPR002508">
    <property type="entry name" value="MurNAc-LAA_cat"/>
</dbReference>
<dbReference type="Pfam" id="PF01520">
    <property type="entry name" value="Amidase_3"/>
    <property type="match status" value="1"/>
</dbReference>
<dbReference type="PATRIC" id="fig|1203554.3.peg.2114"/>
<dbReference type="EMBL" id="ATCF01000030">
    <property type="protein sequence ID" value="EPD97891.1"/>
    <property type="molecule type" value="Genomic_DNA"/>
</dbReference>
<keyword evidence="6" id="KW-0574">Periplasm</keyword>
<dbReference type="GO" id="GO:0009253">
    <property type="term" value="P:peptidoglycan catabolic process"/>
    <property type="evidence" value="ECO:0007669"/>
    <property type="project" value="InterPro"/>
</dbReference>
<comment type="subcellular location">
    <subcellularLocation>
        <location evidence="2">Periplasm</location>
    </subcellularLocation>
</comment>
<comment type="catalytic activity">
    <reaction evidence="1">
        <text>Hydrolyzes the link between N-acetylmuramoyl residues and L-amino acid residues in certain cell-wall glycopeptides.</text>
        <dbReference type="EC" id="3.5.1.28"/>
    </reaction>
</comment>
<dbReference type="Gene3D" id="3.40.630.40">
    <property type="entry name" value="Zn-dependent exopeptidases"/>
    <property type="match status" value="1"/>
</dbReference>
<dbReference type="GO" id="GO:0030288">
    <property type="term" value="C:outer membrane-bounded periplasmic space"/>
    <property type="evidence" value="ECO:0007669"/>
    <property type="project" value="TreeGrafter"/>
</dbReference>
<gene>
    <name evidence="12" type="ORF">HMPREF1476_02034</name>
</gene>
<keyword evidence="5" id="KW-0732">Signal</keyword>
<dbReference type="InterPro" id="IPR050695">
    <property type="entry name" value="N-acetylmuramoyl_amidase_3"/>
</dbReference>
<evidence type="ECO:0000256" key="5">
    <source>
        <dbReference type="ARBA" id="ARBA00022729"/>
    </source>
</evidence>
<dbReference type="HOGENOM" id="CLU_014322_2_3_4"/>
<organism evidence="12 13">
    <name type="scientific">Sutterella wadsworthensis HGA0223</name>
    <dbReference type="NCBI Taxonomy" id="1203554"/>
    <lineage>
        <taxon>Bacteria</taxon>
        <taxon>Pseudomonadati</taxon>
        <taxon>Pseudomonadota</taxon>
        <taxon>Betaproteobacteria</taxon>
        <taxon>Burkholderiales</taxon>
        <taxon>Sutterellaceae</taxon>
        <taxon>Sutterella</taxon>
    </lineage>
</organism>
<keyword evidence="8" id="KW-0961">Cell wall biogenesis/degradation</keyword>
<dbReference type="SMART" id="SM00646">
    <property type="entry name" value="Ami_3"/>
    <property type="match status" value="1"/>
</dbReference>
<evidence type="ECO:0000313" key="12">
    <source>
        <dbReference type="EMBL" id="EPD97891.1"/>
    </source>
</evidence>
<evidence type="ECO:0000256" key="4">
    <source>
        <dbReference type="ARBA" id="ARBA00011901"/>
    </source>
</evidence>
<evidence type="ECO:0000256" key="8">
    <source>
        <dbReference type="ARBA" id="ARBA00023316"/>
    </source>
</evidence>
<dbReference type="SUPFAM" id="SSF53187">
    <property type="entry name" value="Zn-dependent exopeptidases"/>
    <property type="match status" value="1"/>
</dbReference>
<evidence type="ECO:0000256" key="2">
    <source>
        <dbReference type="ARBA" id="ARBA00004418"/>
    </source>
</evidence>
<dbReference type="PANTHER" id="PTHR30404">
    <property type="entry name" value="N-ACETYLMURAMOYL-L-ALANINE AMIDASE"/>
    <property type="match status" value="1"/>
</dbReference>
<reference evidence="12 13" key="1">
    <citation type="submission" date="2013-04" db="EMBL/GenBank/DDBJ databases">
        <title>The Genome Sequence of Sutterella wadsworthensis HGA0223.</title>
        <authorList>
            <consortium name="The Broad Institute Genomics Platform"/>
            <person name="Earl A."/>
            <person name="Ward D."/>
            <person name="Feldgarden M."/>
            <person name="Gevers D."/>
            <person name="Schmidt T.M."/>
            <person name="Dover J."/>
            <person name="Dai D."/>
            <person name="Walker B."/>
            <person name="Young S."/>
            <person name="Zeng Q."/>
            <person name="Gargeya S."/>
            <person name="Fitzgerald M."/>
            <person name="Haas B."/>
            <person name="Abouelleil A."/>
            <person name="Allen A.W."/>
            <person name="Alvarado L."/>
            <person name="Arachchi H.M."/>
            <person name="Berlin A.M."/>
            <person name="Chapman S.B."/>
            <person name="Gainer-Dewar J."/>
            <person name="Goldberg J."/>
            <person name="Griggs A."/>
            <person name="Gujja S."/>
            <person name="Hansen M."/>
            <person name="Howarth C."/>
            <person name="Imamovic A."/>
            <person name="Ireland A."/>
            <person name="Larimer J."/>
            <person name="McCowan C."/>
            <person name="Murphy C."/>
            <person name="Pearson M."/>
            <person name="Poon T.W."/>
            <person name="Priest M."/>
            <person name="Roberts A."/>
            <person name="Saif S."/>
            <person name="Shea T."/>
            <person name="Sisk P."/>
            <person name="Sykes S."/>
            <person name="Wortman J."/>
            <person name="Nusbaum C."/>
            <person name="Birren B."/>
        </authorList>
    </citation>
    <scope>NUCLEOTIDE SEQUENCE [LARGE SCALE GENOMIC DNA]</scope>
    <source>
        <strain evidence="12 13">HGA0223</strain>
    </source>
</reference>
<dbReference type="eggNOG" id="COG0860">
    <property type="taxonomic scope" value="Bacteria"/>
</dbReference>
<dbReference type="FunFam" id="3.40.630.40:FF:000001">
    <property type="entry name" value="N-acetylmuramoyl-L-alanine amidase"/>
    <property type="match status" value="1"/>
</dbReference>
<evidence type="ECO:0000256" key="3">
    <source>
        <dbReference type="ARBA" id="ARBA00010860"/>
    </source>
</evidence>
<keyword evidence="7" id="KW-0378">Hydrolase</keyword>
<comment type="caution">
    <text evidence="12">The sequence shown here is derived from an EMBL/GenBank/DDBJ whole genome shotgun (WGS) entry which is preliminary data.</text>
</comment>
<evidence type="ECO:0000256" key="1">
    <source>
        <dbReference type="ARBA" id="ARBA00001561"/>
    </source>
</evidence>
<feature type="compositionally biased region" description="Basic and acidic residues" evidence="10">
    <location>
        <begin position="198"/>
        <end position="209"/>
    </location>
</feature>
<comment type="similarity">
    <text evidence="3">Belongs to the N-acetylmuramoyl-L-alanine amidase 3 family.</text>
</comment>
<evidence type="ECO:0000313" key="13">
    <source>
        <dbReference type="Proteomes" id="UP000014400"/>
    </source>
</evidence>
<evidence type="ECO:0000259" key="11">
    <source>
        <dbReference type="SMART" id="SM00646"/>
    </source>
</evidence>
<dbReference type="InterPro" id="IPR021731">
    <property type="entry name" value="AMIN_dom"/>
</dbReference>
<feature type="compositionally biased region" description="Low complexity" evidence="10">
    <location>
        <begin position="211"/>
        <end position="234"/>
    </location>
</feature>
<dbReference type="STRING" id="1203554.HMPREF1476_02034"/>
<dbReference type="EC" id="3.5.1.28" evidence="4"/>
<evidence type="ECO:0000256" key="6">
    <source>
        <dbReference type="ARBA" id="ARBA00022764"/>
    </source>
</evidence>
<keyword evidence="13" id="KW-1185">Reference proteome</keyword>
<dbReference type="AlphaFoldDB" id="S3BBN4"/>
<dbReference type="Gene3D" id="2.60.40.3500">
    <property type="match status" value="1"/>
</dbReference>
<dbReference type="Pfam" id="PF11741">
    <property type="entry name" value="AMIN"/>
    <property type="match status" value="1"/>
</dbReference>
<evidence type="ECO:0000256" key="7">
    <source>
        <dbReference type="ARBA" id="ARBA00022801"/>
    </source>
</evidence>
<dbReference type="Proteomes" id="UP000014400">
    <property type="component" value="Unassembled WGS sequence"/>
</dbReference>
<dbReference type="PANTHER" id="PTHR30404:SF0">
    <property type="entry name" value="N-ACETYLMURAMOYL-L-ALANINE AMIDASE AMIC"/>
    <property type="match status" value="1"/>
</dbReference>
<dbReference type="RefSeq" id="WP_016475104.1">
    <property type="nucleotide sequence ID" value="NZ_KE150481.1"/>
</dbReference>
<evidence type="ECO:0000256" key="9">
    <source>
        <dbReference type="ARBA" id="ARBA00074581"/>
    </source>
</evidence>
<feature type="region of interest" description="Disordered" evidence="10">
    <location>
        <begin position="160"/>
        <end position="234"/>
    </location>
</feature>
<sequence length="468" mass="50392">MERRRLIAGAAGALLFSLAPCQIAWGAKLVNVRMWPAAEYTRVTIETDEPLKYKHFFVRSAKPLRLVIDIEGLALTERIKKLIAAVNPDDPYIQSMRIGQYKPGVVRLAMDLKTDVKPEVFLLKPFADYQYRLVFDIYPAHPKDEVGKILAGEADPNEDPLLSAMGGLSSDANEPDPLADILAGLNTPRESAKLPVKPADKTPSPKEPVRSAAAKPSDSKSTSSSAKKTGAAKSSNVITIVVDPGHGGEDPGAIGRRRTREKDVVLAIARRLVKLIGAEPGMKAVMTRNSDHFVSLGGRVAIARRVKAHLLVSIHADAWVKSNVRGSSVFALSQKGATSAAARWLAKNQNESDLIGGVNIATVNKQVATVLVDMTSTWTIGYSLGLGAAVLDELRSINRLHKGKVEQAGFAVLKGQGIPSILVETAFISNPTEEQLLKNANHQQKLAQAILTGIKKQLAADKTLVEQG</sequence>
<dbReference type="GO" id="GO:0071555">
    <property type="term" value="P:cell wall organization"/>
    <property type="evidence" value="ECO:0007669"/>
    <property type="project" value="UniProtKB-KW"/>
</dbReference>
<evidence type="ECO:0000256" key="10">
    <source>
        <dbReference type="SAM" id="MobiDB-lite"/>
    </source>
</evidence>
<feature type="domain" description="MurNAc-LAA" evidence="11">
    <location>
        <begin position="300"/>
        <end position="455"/>
    </location>
</feature>
<accession>S3BBN4</accession>
<protein>
    <recommendedName>
        <fullName evidence="9">N-acetylmuramoyl-L-alanine amidase AmiC</fullName>
        <ecNumber evidence="4">3.5.1.28</ecNumber>
    </recommendedName>
</protein>